<evidence type="ECO:0000259" key="3">
    <source>
        <dbReference type="PROSITE" id="PS50208"/>
    </source>
</evidence>
<dbReference type="Gene3D" id="3.40.50.1460">
    <property type="match status" value="1"/>
</dbReference>
<dbReference type="SUPFAM" id="SSF52129">
    <property type="entry name" value="Caspase-like"/>
    <property type="match status" value="1"/>
</dbReference>
<dbReference type="PANTHER" id="PTHR22576">
    <property type="entry name" value="MUCOSA ASSOCIATED LYMPHOID TISSUE LYMPHOMA TRANSLOCATION PROTEIN 1/PARACASPASE"/>
    <property type="match status" value="1"/>
</dbReference>
<evidence type="ECO:0000256" key="2">
    <source>
        <dbReference type="SAM" id="SignalP"/>
    </source>
</evidence>
<gene>
    <name evidence="4" type="ORF">HWD57_08875</name>
</gene>
<dbReference type="GO" id="GO:0004197">
    <property type="term" value="F:cysteine-type endopeptidase activity"/>
    <property type="evidence" value="ECO:0007669"/>
    <property type="project" value="InterPro"/>
</dbReference>
<name>A0A7D5SDT3_9PROT</name>
<dbReference type="EMBL" id="CP058708">
    <property type="protein sequence ID" value="QLH49878.1"/>
    <property type="molecule type" value="Genomic_DNA"/>
</dbReference>
<dbReference type="PROSITE" id="PS50208">
    <property type="entry name" value="CASPASE_P20"/>
    <property type="match status" value="1"/>
</dbReference>
<feature type="chain" id="PRO_5028233980" evidence="2">
    <location>
        <begin position="24"/>
        <end position="666"/>
    </location>
</feature>
<protein>
    <submittedName>
        <fullName evidence="4">Caspase family protein</fullName>
    </submittedName>
</protein>
<dbReference type="InterPro" id="IPR011600">
    <property type="entry name" value="Pept_C14_caspase"/>
</dbReference>
<dbReference type="InterPro" id="IPR029030">
    <property type="entry name" value="Caspase-like_dom_sf"/>
</dbReference>
<sequence length="666" mass="71222">MLKISGVLVVCWLMLAGCMPQRAQVTMLQAPEIAAAAAYKSISVARFSGQYGDSVALAMESEMINARVQDKPVYRSVSRAPEGRSLAGDNRSLASTARSQGSEAILVGEVILANVQDRRSSTTQFICDQAANPKKLVSKCVSGRNVTVPCLSRSASMQVQVRLIDAKTGNTVFSQAIAKDASSEACGNDSPADGGVLLGKAQAAVVDEVMRKIVPHERRMAISLMDPDDQIRSPANKERFAGAIKFATGGRMDRACEMLREVYEQERESVALNYDLGVCEEAAGAFWKANEHYRIADRLTNAPNTLITAALARNEQNIKKAGAMANVRSDLLKTDRIEAGAAPQTINQPGSRPFVQQPPPRPPTNISPDDLFIGQRSALVIGNAKYRRGALQNPVNDARAMTAELRKAGFQVIAVEDAGLDRLQAAIDEFGRAIKPGGAALVFYAGHGMQVGGENYLIPVDADLKRETDVQAKTLNLAAILRKLEDSQSRVNVVILDACRDNPFARSWRSAGRGGLASIDAPTGTVIAFATAPGKTAEDGAGSNGLFTTHLLRQIRIPNQKIEDVLKNTRKGVAADSRNEQIPWDSSSLTGDFYFKVSNSAMSPKPAIVAAEEAPAEAATLARRNLTVNDQQAVTHDNPPAQAASSDGGSLGGLFNSLKGLFRPID</sequence>
<dbReference type="GO" id="GO:0006508">
    <property type="term" value="P:proteolysis"/>
    <property type="evidence" value="ECO:0007669"/>
    <property type="project" value="InterPro"/>
</dbReference>
<keyword evidence="2" id="KW-0732">Signal</keyword>
<organism evidence="4 5">
    <name type="scientific">Candidatus Accumulibacter cognatus</name>
    <dbReference type="NCBI Taxonomy" id="2954383"/>
    <lineage>
        <taxon>Bacteria</taxon>
        <taxon>Pseudomonadati</taxon>
        <taxon>Pseudomonadota</taxon>
        <taxon>Betaproteobacteria</taxon>
        <taxon>Candidatus Accumulibacter</taxon>
    </lineage>
</organism>
<evidence type="ECO:0000313" key="5">
    <source>
        <dbReference type="Proteomes" id="UP000509684"/>
    </source>
</evidence>
<dbReference type="KEGG" id="acog:HWD57_08875"/>
<dbReference type="InterPro" id="IPR001309">
    <property type="entry name" value="Pept_C14_p20"/>
</dbReference>
<feature type="signal peptide" evidence="2">
    <location>
        <begin position="1"/>
        <end position="23"/>
    </location>
</feature>
<accession>A0A7D5SDT3</accession>
<dbReference type="AlphaFoldDB" id="A0A7D5SDT3"/>
<feature type="region of interest" description="Disordered" evidence="1">
    <location>
        <begin position="341"/>
        <end position="369"/>
    </location>
</feature>
<evidence type="ECO:0000256" key="1">
    <source>
        <dbReference type="SAM" id="MobiDB-lite"/>
    </source>
</evidence>
<evidence type="ECO:0000313" key="4">
    <source>
        <dbReference type="EMBL" id="QLH49878.1"/>
    </source>
</evidence>
<proteinExistence type="predicted"/>
<dbReference type="PROSITE" id="PS51257">
    <property type="entry name" value="PROKAR_LIPOPROTEIN"/>
    <property type="match status" value="1"/>
</dbReference>
<dbReference type="InterPro" id="IPR052039">
    <property type="entry name" value="Caspase-related_regulators"/>
</dbReference>
<reference evidence="4 5" key="1">
    <citation type="journal article" date="2019" name="Microbiome">
        <title>Annotated bacterial chromosomes from frame-shift-corrected long-read metagenomic data.</title>
        <authorList>
            <person name="Arumugam K."/>
            <person name="Bagci C."/>
            <person name="Bessarab I."/>
            <person name="Beier S."/>
            <person name="Buchfink B."/>
            <person name="Gorska A."/>
            <person name="Qiu G."/>
            <person name="Huson D.H."/>
            <person name="Williams R.B.H."/>
        </authorList>
    </citation>
    <scope>NUCLEOTIDE SEQUENCE [LARGE SCALE GENOMIC DNA]</scope>
    <source>
        <strain evidence="4">SSA1</strain>
    </source>
</reference>
<dbReference type="Proteomes" id="UP000509684">
    <property type="component" value="Chromosome"/>
</dbReference>
<dbReference type="Pfam" id="PF00656">
    <property type="entry name" value="Peptidase_C14"/>
    <property type="match status" value="1"/>
</dbReference>
<feature type="domain" description="Caspase family p20" evidence="3">
    <location>
        <begin position="397"/>
        <end position="503"/>
    </location>
</feature>
<feature type="compositionally biased region" description="Pro residues" evidence="1">
    <location>
        <begin position="356"/>
        <end position="365"/>
    </location>
</feature>
<dbReference type="PANTHER" id="PTHR22576:SF37">
    <property type="entry name" value="MUCOSA-ASSOCIATED LYMPHOID TISSUE LYMPHOMA TRANSLOCATION PROTEIN 1"/>
    <property type="match status" value="1"/>
</dbReference>